<dbReference type="EMBL" id="JAPDFW010000120">
    <property type="protein sequence ID" value="KAJ5068094.1"/>
    <property type="molecule type" value="Genomic_DNA"/>
</dbReference>
<keyword evidence="6" id="KW-0547">Nucleotide-binding</keyword>
<dbReference type="GO" id="GO:0006235">
    <property type="term" value="P:dTTP biosynthetic process"/>
    <property type="evidence" value="ECO:0007669"/>
    <property type="project" value="TreeGrafter"/>
</dbReference>
<keyword evidence="7 11" id="KW-0418">Kinase</keyword>
<evidence type="ECO:0000256" key="3">
    <source>
        <dbReference type="ARBA" id="ARBA00012980"/>
    </source>
</evidence>
<feature type="domain" description="Thymidylate kinase-like" evidence="10">
    <location>
        <begin position="14"/>
        <end position="64"/>
    </location>
</feature>
<dbReference type="Pfam" id="PF02223">
    <property type="entry name" value="Thymidylate_kin"/>
    <property type="match status" value="2"/>
</dbReference>
<evidence type="ECO:0000256" key="8">
    <source>
        <dbReference type="ARBA" id="ARBA00022840"/>
    </source>
</evidence>
<dbReference type="Proteomes" id="UP001149090">
    <property type="component" value="Unassembled WGS sequence"/>
</dbReference>
<evidence type="ECO:0000256" key="9">
    <source>
        <dbReference type="SAM" id="Coils"/>
    </source>
</evidence>
<sequence length="194" mass="22732">MEIKLKKRGLFIVIEGIDRSGKSTQCQKIYEYLIKKNEKIEQWKYPDRNGDIGKLIDNYLKNQSEKKSGINIVCDRYAFSGVAYSSAKGLDLEWCKSTDSGLISPDVVIYLDLDPKEAQNRSSYGEERYEKLTFQSQVSKQFDKLKDDLWKVIDSNNNNVESTFKEIQIKIDELLKKREEEKDLEIKKLWIKKD</sequence>
<dbReference type="Gene3D" id="3.40.50.300">
    <property type="entry name" value="P-loop containing nucleotide triphosphate hydrolases"/>
    <property type="match status" value="2"/>
</dbReference>
<dbReference type="GO" id="GO:0006233">
    <property type="term" value="P:dTDP biosynthetic process"/>
    <property type="evidence" value="ECO:0007669"/>
    <property type="project" value="InterPro"/>
</dbReference>
<evidence type="ECO:0000256" key="7">
    <source>
        <dbReference type="ARBA" id="ARBA00022777"/>
    </source>
</evidence>
<dbReference type="InterPro" id="IPR018095">
    <property type="entry name" value="Thymidylate_kin_CS"/>
</dbReference>
<dbReference type="GO" id="GO:0004550">
    <property type="term" value="F:nucleoside diphosphate kinase activity"/>
    <property type="evidence" value="ECO:0007669"/>
    <property type="project" value="TreeGrafter"/>
</dbReference>
<evidence type="ECO:0000259" key="10">
    <source>
        <dbReference type="Pfam" id="PF02223"/>
    </source>
</evidence>
<comment type="pathway">
    <text evidence="1">Pyrimidine metabolism; dTTP biosynthesis.</text>
</comment>
<evidence type="ECO:0000313" key="11">
    <source>
        <dbReference type="EMBL" id="KAJ5068094.1"/>
    </source>
</evidence>
<comment type="similarity">
    <text evidence="2">Belongs to the thymidylate kinase family.</text>
</comment>
<accession>A0A9Q0R5K9</accession>
<dbReference type="InterPro" id="IPR027417">
    <property type="entry name" value="P-loop_NTPase"/>
</dbReference>
<keyword evidence="8" id="KW-0067">ATP-binding</keyword>
<evidence type="ECO:0000256" key="4">
    <source>
        <dbReference type="ARBA" id="ARBA00022679"/>
    </source>
</evidence>
<dbReference type="InterPro" id="IPR039430">
    <property type="entry name" value="Thymidylate_kin-like_dom"/>
</dbReference>
<dbReference type="GO" id="GO:0004798">
    <property type="term" value="F:dTMP kinase activity"/>
    <property type="evidence" value="ECO:0007669"/>
    <property type="project" value="UniProtKB-EC"/>
</dbReference>
<keyword evidence="9" id="KW-0175">Coiled coil</keyword>
<dbReference type="PANTHER" id="PTHR10344:SF1">
    <property type="entry name" value="THYMIDYLATE KINASE"/>
    <property type="match status" value="1"/>
</dbReference>
<dbReference type="GO" id="GO:0006227">
    <property type="term" value="P:dUDP biosynthetic process"/>
    <property type="evidence" value="ECO:0007669"/>
    <property type="project" value="TreeGrafter"/>
</dbReference>
<keyword evidence="4" id="KW-0808">Transferase</keyword>
<evidence type="ECO:0000256" key="1">
    <source>
        <dbReference type="ARBA" id="ARBA00004992"/>
    </source>
</evidence>
<dbReference type="GO" id="GO:0005739">
    <property type="term" value="C:mitochondrion"/>
    <property type="evidence" value="ECO:0007669"/>
    <property type="project" value="TreeGrafter"/>
</dbReference>
<keyword evidence="12" id="KW-1185">Reference proteome</keyword>
<dbReference type="EC" id="2.7.4.9" evidence="3"/>
<feature type="domain" description="Thymidylate kinase-like" evidence="10">
    <location>
        <begin position="67"/>
        <end position="167"/>
    </location>
</feature>
<evidence type="ECO:0000256" key="2">
    <source>
        <dbReference type="ARBA" id="ARBA00009776"/>
    </source>
</evidence>
<keyword evidence="5" id="KW-0545">Nucleotide biosynthesis</keyword>
<evidence type="ECO:0000313" key="12">
    <source>
        <dbReference type="Proteomes" id="UP001149090"/>
    </source>
</evidence>
<dbReference type="GO" id="GO:0005524">
    <property type="term" value="F:ATP binding"/>
    <property type="evidence" value="ECO:0007669"/>
    <property type="project" value="UniProtKB-KW"/>
</dbReference>
<dbReference type="PROSITE" id="PS01331">
    <property type="entry name" value="THYMIDYLATE_KINASE"/>
    <property type="match status" value="1"/>
</dbReference>
<evidence type="ECO:0000256" key="5">
    <source>
        <dbReference type="ARBA" id="ARBA00022727"/>
    </source>
</evidence>
<feature type="coiled-coil region" evidence="9">
    <location>
        <begin position="157"/>
        <end position="184"/>
    </location>
</feature>
<proteinExistence type="inferred from homology"/>
<gene>
    <name evidence="11" type="ORF">M0811_12554</name>
</gene>
<comment type="caution">
    <text evidence="11">The sequence shown here is derived from an EMBL/GenBank/DDBJ whole genome shotgun (WGS) entry which is preliminary data.</text>
</comment>
<protein>
    <recommendedName>
        <fullName evidence="3">dTMP kinase</fullName>
        <ecNumber evidence="3">2.7.4.9</ecNumber>
    </recommendedName>
</protein>
<dbReference type="PANTHER" id="PTHR10344">
    <property type="entry name" value="THYMIDYLATE KINASE"/>
    <property type="match status" value="1"/>
</dbReference>
<evidence type="ECO:0000256" key="6">
    <source>
        <dbReference type="ARBA" id="ARBA00022741"/>
    </source>
</evidence>
<dbReference type="AlphaFoldDB" id="A0A9Q0R5K9"/>
<dbReference type="OrthoDB" id="425602at2759"/>
<dbReference type="GO" id="GO:0005829">
    <property type="term" value="C:cytosol"/>
    <property type="evidence" value="ECO:0007669"/>
    <property type="project" value="TreeGrafter"/>
</dbReference>
<name>A0A9Q0R5K9_ANAIG</name>
<organism evidence="11 12">
    <name type="scientific">Anaeramoeba ignava</name>
    <name type="common">Anaerobic marine amoeba</name>
    <dbReference type="NCBI Taxonomy" id="1746090"/>
    <lineage>
        <taxon>Eukaryota</taxon>
        <taxon>Metamonada</taxon>
        <taxon>Anaeramoebidae</taxon>
        <taxon>Anaeramoeba</taxon>
    </lineage>
</organism>
<reference evidence="11" key="1">
    <citation type="submission" date="2022-10" db="EMBL/GenBank/DDBJ databases">
        <title>Novel sulphate-reducing endosymbionts in the free-living metamonad Anaeramoeba.</title>
        <authorList>
            <person name="Jerlstrom-Hultqvist J."/>
            <person name="Cepicka I."/>
            <person name="Gallot-Lavallee L."/>
            <person name="Salas-Leiva D."/>
            <person name="Curtis B.A."/>
            <person name="Zahonova K."/>
            <person name="Pipaliya S."/>
            <person name="Dacks J."/>
            <person name="Roger A.J."/>
        </authorList>
    </citation>
    <scope>NUCLEOTIDE SEQUENCE</scope>
    <source>
        <strain evidence="11">BMAN</strain>
    </source>
</reference>
<dbReference type="GO" id="GO:0005634">
    <property type="term" value="C:nucleus"/>
    <property type="evidence" value="ECO:0007669"/>
    <property type="project" value="TreeGrafter"/>
</dbReference>
<dbReference type="OMA" id="MATEQND"/>
<dbReference type="SUPFAM" id="SSF52540">
    <property type="entry name" value="P-loop containing nucleoside triphosphate hydrolases"/>
    <property type="match status" value="1"/>
</dbReference>